<dbReference type="PROSITE" id="PS51318">
    <property type="entry name" value="TAT"/>
    <property type="match status" value="1"/>
</dbReference>
<accession>A0A2N9LUH2</accession>
<proteinExistence type="predicted"/>
<reference evidence="3" key="1">
    <citation type="submission" date="2018-02" db="EMBL/GenBank/DDBJ databases">
        <authorList>
            <person name="Hausmann B."/>
        </authorList>
    </citation>
    <scope>NUCLEOTIDE SEQUENCE [LARGE SCALE GENOMIC DNA]</scope>
    <source>
        <strain evidence="3">Peat soil MAG SbA5</strain>
    </source>
</reference>
<name>A0A2N9LUH2_9BACT</name>
<dbReference type="Proteomes" id="UP000239735">
    <property type="component" value="Unassembled WGS sequence"/>
</dbReference>
<dbReference type="AlphaFoldDB" id="A0A2N9LUH2"/>
<dbReference type="PANTHER" id="PTHR43737">
    <property type="entry name" value="BLL7424 PROTEIN"/>
    <property type="match status" value="1"/>
</dbReference>
<evidence type="ECO:0008006" key="4">
    <source>
        <dbReference type="Google" id="ProtNLM"/>
    </source>
</evidence>
<evidence type="ECO:0000313" key="2">
    <source>
        <dbReference type="EMBL" id="SPE26881.1"/>
    </source>
</evidence>
<dbReference type="Pfam" id="PF07394">
    <property type="entry name" value="DUF1501"/>
    <property type="match status" value="1"/>
</dbReference>
<dbReference type="EMBL" id="OKRB01000115">
    <property type="protein sequence ID" value="SPE26881.1"/>
    <property type="molecule type" value="Genomic_DNA"/>
</dbReference>
<evidence type="ECO:0000313" key="3">
    <source>
        <dbReference type="Proteomes" id="UP000239735"/>
    </source>
</evidence>
<dbReference type="OrthoDB" id="9779968at2"/>
<keyword evidence="1" id="KW-0812">Transmembrane</keyword>
<gene>
    <name evidence="2" type="ORF">SBA5_560047</name>
</gene>
<sequence length="479" mass="49902">MSKCTCPQTRRQFLRTASMASMAGFYVSPFFLELNSLAAMAQGTGGSDYRALICVYLQGGNDGHGTVIATDPDSFAAFTSARSGAPGLAYPIANLLPITLKTPQSGRTFALNPALSGIQTLFNAGRAAVVANTGTLIAPATKTQINANSVELPDSLFSHFDQTAAWQAVASNLGSGERVGWGGAVADAIEAMNVNSNSMFTCISTCGNALFLAGQSSFQINVTPAGPIPITGLQQPPFGIPSAANPLNSILSADETNLFAKEYEVVIARSIQAQAALVTAMAPAGVGGVPNPPQFLDPTTNMLANNPLAASLQTIARIIAGRGSLGVSRQIFYVQLGSFDTHDGQAKTHAQLLAQLGAAFEYFDGLMANMGLSNNVTAFTISDFGRTLTCNSDGTDHGWGSHHFVIGGAVAGGDMYGQYPVVGVDQQNDVGNGRLIPTTSVEQYAGTLARWFGLSDGQIRTVFPNFANFGTSPYLGLMG</sequence>
<evidence type="ECO:0000256" key="1">
    <source>
        <dbReference type="SAM" id="Phobius"/>
    </source>
</evidence>
<keyword evidence="1" id="KW-0472">Membrane</keyword>
<dbReference type="InterPro" id="IPR010869">
    <property type="entry name" value="DUF1501"/>
</dbReference>
<organism evidence="2 3">
    <name type="scientific">Candidatus Sulfuritelmatomonas gaucii</name>
    <dbReference type="NCBI Taxonomy" id="2043161"/>
    <lineage>
        <taxon>Bacteria</taxon>
        <taxon>Pseudomonadati</taxon>
        <taxon>Acidobacteriota</taxon>
        <taxon>Terriglobia</taxon>
        <taxon>Terriglobales</taxon>
        <taxon>Acidobacteriaceae</taxon>
        <taxon>Candidatus Sulfuritelmatomonas</taxon>
    </lineage>
</organism>
<keyword evidence="1" id="KW-1133">Transmembrane helix</keyword>
<dbReference type="InterPro" id="IPR006311">
    <property type="entry name" value="TAT_signal"/>
</dbReference>
<protein>
    <recommendedName>
        <fullName evidence="4">Tat pathway signal sequence domain protein</fullName>
    </recommendedName>
</protein>
<feature type="transmembrane region" description="Helical" evidence="1">
    <location>
        <begin position="12"/>
        <end position="32"/>
    </location>
</feature>
<dbReference type="PANTHER" id="PTHR43737:SF1">
    <property type="entry name" value="DUF1501 DOMAIN-CONTAINING PROTEIN"/>
    <property type="match status" value="1"/>
</dbReference>